<dbReference type="EMBL" id="JMIB01000039">
    <property type="protein sequence ID" value="KDM89958.1"/>
    <property type="molecule type" value="Genomic_DNA"/>
</dbReference>
<dbReference type="Gene3D" id="2.40.10.220">
    <property type="entry name" value="predicted glycosyltransferase like domains"/>
    <property type="match status" value="1"/>
</dbReference>
<dbReference type="SUPFAM" id="SSF141371">
    <property type="entry name" value="PilZ domain-like"/>
    <property type="match status" value="1"/>
</dbReference>
<dbReference type="Proteomes" id="UP000027192">
    <property type="component" value="Unassembled WGS sequence"/>
</dbReference>
<comment type="caution">
    <text evidence="2">The sequence shown here is derived from an EMBL/GenBank/DDBJ whole genome shotgun (WGS) entry which is preliminary data.</text>
</comment>
<sequence>MPRVGCSIPCKIIFDESSSLDGYVADVSCDGLSFSPSSGEFPDGFENKKILKAQIDMADFSDIGHTIEFEAKLRWKRGLMMGLKIESMDMPNFKKWWFLVYTLFFPKKSSV</sequence>
<dbReference type="GO" id="GO:0035438">
    <property type="term" value="F:cyclic-di-GMP binding"/>
    <property type="evidence" value="ECO:0007669"/>
    <property type="project" value="InterPro"/>
</dbReference>
<keyword evidence="3" id="KW-1185">Reference proteome</keyword>
<dbReference type="STRING" id="1654360.EA58_19635"/>
<protein>
    <recommendedName>
        <fullName evidence="1">PilZ domain-containing protein</fullName>
    </recommendedName>
</protein>
<organism evidence="2 3">
    <name type="scientific">Photobacterium galatheae</name>
    <dbReference type="NCBI Taxonomy" id="1654360"/>
    <lineage>
        <taxon>Bacteria</taxon>
        <taxon>Pseudomonadati</taxon>
        <taxon>Pseudomonadota</taxon>
        <taxon>Gammaproteobacteria</taxon>
        <taxon>Vibrionales</taxon>
        <taxon>Vibrionaceae</taxon>
        <taxon>Photobacterium</taxon>
    </lineage>
</organism>
<dbReference type="Pfam" id="PF07238">
    <property type="entry name" value="PilZ"/>
    <property type="match status" value="1"/>
</dbReference>
<evidence type="ECO:0000259" key="1">
    <source>
        <dbReference type="Pfam" id="PF07238"/>
    </source>
</evidence>
<name>A0A066RRD0_9GAMM</name>
<dbReference type="InterPro" id="IPR009875">
    <property type="entry name" value="PilZ_domain"/>
</dbReference>
<evidence type="ECO:0000313" key="2">
    <source>
        <dbReference type="EMBL" id="KDM89958.1"/>
    </source>
</evidence>
<gene>
    <name evidence="2" type="ORF">EA58_19635</name>
</gene>
<evidence type="ECO:0000313" key="3">
    <source>
        <dbReference type="Proteomes" id="UP000027192"/>
    </source>
</evidence>
<dbReference type="AlphaFoldDB" id="A0A066RRD0"/>
<proteinExistence type="predicted"/>
<reference evidence="2 3" key="1">
    <citation type="submission" date="2014-04" db="EMBL/GenBank/DDBJ databases">
        <title>Draft genome sequence of Photobacterium halotolerans S2753: a solonamide, ngercheumicin and holomycin producer.</title>
        <authorList>
            <person name="Machado H.R."/>
            <person name="Gram L."/>
        </authorList>
    </citation>
    <scope>NUCLEOTIDE SEQUENCE [LARGE SCALE GENOMIC DNA]</scope>
    <source>
        <strain evidence="2 3">S2753</strain>
    </source>
</reference>
<accession>A0A066RRD0</accession>
<feature type="domain" description="PilZ" evidence="1">
    <location>
        <begin position="2"/>
        <end position="92"/>
    </location>
</feature>